<evidence type="ECO:0000313" key="13">
    <source>
        <dbReference type="Proteomes" id="UP000814353"/>
    </source>
</evidence>
<evidence type="ECO:0000256" key="1">
    <source>
        <dbReference type="ARBA" id="ARBA00022448"/>
    </source>
</evidence>
<dbReference type="NCBIfam" id="TIGR00273">
    <property type="entry name" value="LutB/LldF family L-lactate oxidation iron-sulfur protein"/>
    <property type="match status" value="1"/>
</dbReference>
<dbReference type="EMBL" id="JABFUB010000023">
    <property type="protein sequence ID" value="MCG6663512.1"/>
    <property type="molecule type" value="Genomic_DNA"/>
</dbReference>
<dbReference type="Proteomes" id="UP000518091">
    <property type="component" value="Unassembled WGS sequence"/>
</dbReference>
<accession>A0A7V9W3W1</accession>
<dbReference type="InterPro" id="IPR017896">
    <property type="entry name" value="4Fe4S_Fe-S-bd"/>
</dbReference>
<feature type="region of interest" description="Disordered" evidence="8">
    <location>
        <begin position="469"/>
        <end position="489"/>
    </location>
</feature>
<dbReference type="EMBL" id="JACEFT010000028">
    <property type="protein sequence ID" value="MBA2780603.1"/>
    <property type="molecule type" value="Genomic_DNA"/>
</dbReference>
<evidence type="ECO:0000256" key="4">
    <source>
        <dbReference type="ARBA" id="ARBA00022737"/>
    </source>
</evidence>
<keyword evidence="2" id="KW-0004">4Fe-4S</keyword>
<evidence type="ECO:0000256" key="2">
    <source>
        <dbReference type="ARBA" id="ARBA00022485"/>
    </source>
</evidence>
<evidence type="ECO:0000313" key="11">
    <source>
        <dbReference type="EMBL" id="MCG6663512.1"/>
    </source>
</evidence>
<evidence type="ECO:0000256" key="8">
    <source>
        <dbReference type="SAM" id="MobiDB-lite"/>
    </source>
</evidence>
<evidence type="ECO:0000256" key="6">
    <source>
        <dbReference type="ARBA" id="ARBA00023004"/>
    </source>
</evidence>
<dbReference type="Gene3D" id="1.10.1060.10">
    <property type="entry name" value="Alpha-helical ferredoxin"/>
    <property type="match status" value="1"/>
</dbReference>
<dbReference type="Pfam" id="PF13183">
    <property type="entry name" value="Fer4_8"/>
    <property type="match status" value="1"/>
</dbReference>
<dbReference type="PANTHER" id="PTHR47153:SF2">
    <property type="entry name" value="LACTATE UTILIZATION PROTEIN B"/>
    <property type="match status" value="1"/>
</dbReference>
<reference evidence="10 12" key="2">
    <citation type="submission" date="2020-07" db="EMBL/GenBank/DDBJ databases">
        <title>Identification of Halomonas strains.</title>
        <authorList>
            <person name="Xiao Z."/>
            <person name="Shen J."/>
        </authorList>
    </citation>
    <scope>NUCLEOTIDE SEQUENCE [LARGE SCALE GENOMIC DNA]</scope>
    <source>
        <strain evidence="10 12">DSM 17331</strain>
    </source>
</reference>
<proteinExistence type="predicted"/>
<evidence type="ECO:0000256" key="5">
    <source>
        <dbReference type="ARBA" id="ARBA00022982"/>
    </source>
</evidence>
<dbReference type="InterPro" id="IPR003741">
    <property type="entry name" value="LUD_dom"/>
</dbReference>
<evidence type="ECO:0000259" key="9">
    <source>
        <dbReference type="PROSITE" id="PS51379"/>
    </source>
</evidence>
<keyword evidence="5" id="KW-0249">Electron transport</keyword>
<feature type="compositionally biased region" description="Basic residues" evidence="8">
    <location>
        <begin position="469"/>
        <end position="478"/>
    </location>
</feature>
<dbReference type="InterPro" id="IPR024569">
    <property type="entry name" value="LutB_C"/>
</dbReference>
<keyword evidence="4" id="KW-0677">Repeat</keyword>
<dbReference type="SUPFAM" id="SSF100950">
    <property type="entry name" value="NagB/RpiA/CoA transferase-like"/>
    <property type="match status" value="1"/>
</dbReference>
<keyword evidence="1" id="KW-0813">Transport</keyword>
<evidence type="ECO:0000256" key="7">
    <source>
        <dbReference type="ARBA" id="ARBA00023014"/>
    </source>
</evidence>
<reference evidence="11 13" key="1">
    <citation type="submission" date="2020-05" db="EMBL/GenBank/DDBJ databases">
        <title>Comparative genomic analysis of denitrifying bacteria from Halomonas genus.</title>
        <authorList>
            <person name="Wang L."/>
            <person name="Shao Z."/>
        </authorList>
    </citation>
    <scope>NUCLEOTIDE SEQUENCE [LARGE SCALE GENOMIC DNA]</scope>
    <source>
        <strain evidence="11 13">DSM 17331</strain>
    </source>
</reference>
<keyword evidence="6" id="KW-0408">Iron</keyword>
<dbReference type="RefSeq" id="WP_181516221.1">
    <property type="nucleotide sequence ID" value="NZ_JABFUB010000023.1"/>
</dbReference>
<dbReference type="PANTHER" id="PTHR47153">
    <property type="entry name" value="LACTATE UTILIZATION PROTEIN B"/>
    <property type="match status" value="1"/>
</dbReference>
<dbReference type="PROSITE" id="PS00198">
    <property type="entry name" value="4FE4S_FER_1"/>
    <property type="match status" value="1"/>
</dbReference>
<keyword evidence="13" id="KW-1185">Reference proteome</keyword>
<dbReference type="InterPro" id="IPR004452">
    <property type="entry name" value="LutB/LldF"/>
</dbReference>
<keyword evidence="3" id="KW-0479">Metal-binding</keyword>
<dbReference type="InterPro" id="IPR037171">
    <property type="entry name" value="NagB/RpiA_transferase-like"/>
</dbReference>
<dbReference type="GO" id="GO:0046872">
    <property type="term" value="F:metal ion binding"/>
    <property type="evidence" value="ECO:0007669"/>
    <property type="project" value="UniProtKB-KW"/>
</dbReference>
<dbReference type="InterPro" id="IPR024185">
    <property type="entry name" value="FTHF_cligase-like_sf"/>
</dbReference>
<comment type="caution">
    <text evidence="10">The sequence shown here is derived from an EMBL/GenBank/DDBJ whole genome shotgun (WGS) entry which is preliminary data.</text>
</comment>
<dbReference type="Pfam" id="PF11870">
    <property type="entry name" value="LutB_C"/>
    <property type="match status" value="1"/>
</dbReference>
<feature type="domain" description="4Fe-4S ferredoxin-type" evidence="9">
    <location>
        <begin position="307"/>
        <end position="336"/>
    </location>
</feature>
<dbReference type="Gene3D" id="3.40.50.10420">
    <property type="entry name" value="NagB/RpiA/CoA transferase-like"/>
    <property type="match status" value="1"/>
</dbReference>
<evidence type="ECO:0000313" key="12">
    <source>
        <dbReference type="Proteomes" id="UP000518091"/>
    </source>
</evidence>
<dbReference type="InterPro" id="IPR017900">
    <property type="entry name" value="4Fe4S_Fe_S_CS"/>
</dbReference>
<protein>
    <submittedName>
        <fullName evidence="10">Iron-sulfur cluster-binding protein</fullName>
    </submittedName>
</protein>
<feature type="compositionally biased region" description="Basic and acidic residues" evidence="8">
    <location>
        <begin position="479"/>
        <end position="489"/>
    </location>
</feature>
<sequence>MSASGVQTYTPREFHRQAHDALGNPQIRANFRRAMDGLMAKRRDVFSDWDLETLRELGANIRLRALAKLPDLLEQLEANCQANGIQVHWAENGDEACRVIREICERHEAKAVIKGKSMVSEEMHLNAHLEEAGIEALESDLGEYLVQLNEQTPSHIIMPAIHLNTDEISDIMHEKTGTERTRDVDYMTAAARAQLRERFMAADVGISGVNFAVAETGTLCLVENEGNGRMTTAVPPVHIAVTGIEKVVEHLRDVPPLYALLTRSATGQHVTTYFNMISSPRKEGEHDGPSEVHLVLVDSGRSNIYQDDELLDTLRCIRCGACMNHCPVYTRVGGHTYGTTYPGPIGSILMPHMMGLEETRDLPSASSLCGACGEVCPVKIPIPDLLVRLRREAVGEGRGNVPGAGVKRTKKEVAAWKTYQWLATHPAAWRSGTAIAGKLQALVPSKLGPWTEHRTAPRPAKVSLHALVKQHKAKRHQAGKSDDDGEKRS</sequence>
<dbReference type="PROSITE" id="PS51379">
    <property type="entry name" value="4FE4S_FER_2"/>
    <property type="match status" value="1"/>
</dbReference>
<feature type="region of interest" description="Disordered" evidence="8">
    <location>
        <begin position="1"/>
        <end position="20"/>
    </location>
</feature>
<dbReference type="InterPro" id="IPR009051">
    <property type="entry name" value="Helical_ferredxn"/>
</dbReference>
<keyword evidence="7" id="KW-0411">Iron-sulfur</keyword>
<organism evidence="10 12">
    <name type="scientific">Billgrantia kenyensis</name>
    <dbReference type="NCBI Taxonomy" id="321266"/>
    <lineage>
        <taxon>Bacteria</taxon>
        <taxon>Pseudomonadati</taxon>
        <taxon>Pseudomonadota</taxon>
        <taxon>Gammaproteobacteria</taxon>
        <taxon>Oceanospirillales</taxon>
        <taxon>Halomonadaceae</taxon>
        <taxon>Billgrantia</taxon>
    </lineage>
</organism>
<dbReference type="GO" id="GO:0006089">
    <property type="term" value="P:lactate metabolic process"/>
    <property type="evidence" value="ECO:0007669"/>
    <property type="project" value="InterPro"/>
</dbReference>
<dbReference type="AlphaFoldDB" id="A0A7V9W3W1"/>
<evidence type="ECO:0000313" key="10">
    <source>
        <dbReference type="EMBL" id="MBA2780603.1"/>
    </source>
</evidence>
<gene>
    <name evidence="10" type="ORF">H1D44_17080</name>
    <name evidence="11" type="ORF">HOP48_18430</name>
</gene>
<dbReference type="Pfam" id="PF02589">
    <property type="entry name" value="LUD_dom"/>
    <property type="match status" value="1"/>
</dbReference>
<name>A0A7V9W3W1_9GAMM</name>
<feature type="compositionally biased region" description="Polar residues" evidence="8">
    <location>
        <begin position="1"/>
        <end position="10"/>
    </location>
</feature>
<dbReference type="GO" id="GO:0051539">
    <property type="term" value="F:4 iron, 4 sulfur cluster binding"/>
    <property type="evidence" value="ECO:0007669"/>
    <property type="project" value="UniProtKB-KW"/>
</dbReference>
<evidence type="ECO:0000256" key="3">
    <source>
        <dbReference type="ARBA" id="ARBA00022723"/>
    </source>
</evidence>
<dbReference type="Proteomes" id="UP000814353">
    <property type="component" value="Unassembled WGS sequence"/>
</dbReference>
<dbReference type="SUPFAM" id="SSF46548">
    <property type="entry name" value="alpha-helical ferredoxin"/>
    <property type="match status" value="1"/>
</dbReference>